<evidence type="ECO:0000259" key="1">
    <source>
        <dbReference type="Pfam" id="PF01966"/>
    </source>
</evidence>
<sequence>MKENLNIFKSEIEAIKDISIKRFTVKALESLPEYFWEVPASSTGKYHPQYALGEGGLARHTKGAVKIALELFNNHTVQDFTSIQKDMIISALLLHDGCKSGIEKSRYTQTEHPLIVADYIYTNDEINKLINQEILEQILKAIRSHMGEWNKDYKTKREVLPKPKTRMERFVHMCDYLASRKSINIEF</sequence>
<evidence type="ECO:0000313" key="2">
    <source>
        <dbReference type="EMBL" id="MCD3194902.1"/>
    </source>
</evidence>
<name>A0A9Q3V920_CLOBO</name>
<dbReference type="RefSeq" id="WP_231147841.1">
    <property type="nucleotide sequence ID" value="NZ_JAAMYB010000004.1"/>
</dbReference>
<protein>
    <submittedName>
        <fullName evidence="2">HD domain-containing protein</fullName>
    </submittedName>
</protein>
<reference evidence="2" key="1">
    <citation type="submission" date="2020-02" db="EMBL/GenBank/DDBJ databases">
        <authorList>
            <person name="Fillo S."/>
            <person name="Giordani F."/>
            <person name="Tonon E."/>
            <person name="Drigo I."/>
            <person name="Anselmo A."/>
            <person name="Fortunato A."/>
            <person name="Bano L."/>
            <person name="Lista F."/>
        </authorList>
    </citation>
    <scope>NUCLEOTIDE SEQUENCE</scope>
    <source>
        <strain evidence="2">IZSVe-TV_9877_3_12</strain>
    </source>
</reference>
<dbReference type="SUPFAM" id="SSF109604">
    <property type="entry name" value="HD-domain/PDEase-like"/>
    <property type="match status" value="1"/>
</dbReference>
<dbReference type="Gene3D" id="1.10.3210.10">
    <property type="entry name" value="Hypothetical protein af1432"/>
    <property type="match status" value="1"/>
</dbReference>
<accession>A0A9Q3V920</accession>
<dbReference type="Proteomes" id="UP000813637">
    <property type="component" value="Unassembled WGS sequence"/>
</dbReference>
<feature type="domain" description="HD" evidence="1">
    <location>
        <begin position="58"/>
        <end position="178"/>
    </location>
</feature>
<organism evidence="2 3">
    <name type="scientific">Clostridium botulinum C</name>
    <dbReference type="NCBI Taxonomy" id="36828"/>
    <lineage>
        <taxon>Bacteria</taxon>
        <taxon>Bacillati</taxon>
        <taxon>Bacillota</taxon>
        <taxon>Clostridia</taxon>
        <taxon>Eubacteriales</taxon>
        <taxon>Clostridiaceae</taxon>
        <taxon>Clostridium</taxon>
    </lineage>
</organism>
<comment type="caution">
    <text evidence="2">The sequence shown here is derived from an EMBL/GenBank/DDBJ whole genome shotgun (WGS) entry which is preliminary data.</text>
</comment>
<gene>
    <name evidence="2" type="ORF">G8S53_06310</name>
</gene>
<dbReference type="Pfam" id="PF01966">
    <property type="entry name" value="HD"/>
    <property type="match status" value="1"/>
</dbReference>
<proteinExistence type="predicted"/>
<dbReference type="AlphaFoldDB" id="A0A9Q3V920"/>
<dbReference type="InterPro" id="IPR006674">
    <property type="entry name" value="HD_domain"/>
</dbReference>
<evidence type="ECO:0000313" key="3">
    <source>
        <dbReference type="Proteomes" id="UP000813637"/>
    </source>
</evidence>
<reference evidence="2" key="2">
    <citation type="journal article" date="2021" name="Microorganisms">
        <title>Extensive Genome Exploration of Clostridium botulinum Group III Field Strains.</title>
        <authorList>
            <person name="Fillo S."/>
            <person name="Giordani F."/>
            <person name="Tonon E."/>
            <person name="Drigo I."/>
            <person name="Anselmo A."/>
            <person name="Fortunato A."/>
            <person name="Lista F."/>
            <person name="Bano L."/>
        </authorList>
    </citation>
    <scope>NUCLEOTIDE SEQUENCE</scope>
    <source>
        <strain evidence="2">IZSVe-TV_9877_3_12</strain>
    </source>
</reference>
<dbReference type="EMBL" id="JAAMYB010000004">
    <property type="protein sequence ID" value="MCD3194902.1"/>
    <property type="molecule type" value="Genomic_DNA"/>
</dbReference>